<dbReference type="AlphaFoldDB" id="A0A4R0WZ30"/>
<name>A0A4R0WZ30_9BURK</name>
<dbReference type="Gene3D" id="1.10.10.10">
    <property type="entry name" value="Winged helix-like DNA-binding domain superfamily/Winged helix DNA-binding domain"/>
    <property type="match status" value="1"/>
</dbReference>
<dbReference type="Proteomes" id="UP000294200">
    <property type="component" value="Unassembled WGS sequence"/>
</dbReference>
<reference evidence="1 2" key="1">
    <citation type="submission" date="2017-02" db="EMBL/GenBank/DDBJ databases">
        <title>Paraburkholderia sophoroidis sp. nov. and Paraburkholderia steynii sp. nov. rhizobial symbionts of the fynbos legume Hypocalyptus sophoroides.</title>
        <authorList>
            <person name="Steenkamp E.T."/>
            <person name="Beukes C.W."/>
            <person name="Van Zyl E."/>
            <person name="Avontuur J."/>
            <person name="Chan W.Y."/>
            <person name="Hassen A."/>
            <person name="Palmer M."/>
            <person name="Mthombeni L."/>
            <person name="Phalane F."/>
            <person name="Sereme K."/>
            <person name="Venter S.N."/>
        </authorList>
    </citation>
    <scope>NUCLEOTIDE SEQUENCE [LARGE SCALE GENOMIC DNA]</scope>
    <source>
        <strain evidence="1 2">HC1.1ba</strain>
    </source>
</reference>
<accession>A0A4R0WZ30</accession>
<sequence>MFGLAYSLQREAGGGGVRLAKSPDAITLLVVYDAIGDTEMFQFSVENPFSQWADHCGVFDALQRMRDTIEAQTRLEFQKIKLSETFVPWDEETMQRARRRSVPDDKIVSID</sequence>
<proteinExistence type="predicted"/>
<keyword evidence="2" id="KW-1185">Reference proteome</keyword>
<dbReference type="InterPro" id="IPR036388">
    <property type="entry name" value="WH-like_DNA-bd_sf"/>
</dbReference>
<comment type="caution">
    <text evidence="1">The sequence shown here is derived from an EMBL/GenBank/DDBJ whole genome shotgun (WGS) entry which is preliminary data.</text>
</comment>
<evidence type="ECO:0000313" key="1">
    <source>
        <dbReference type="EMBL" id="TCG02814.1"/>
    </source>
</evidence>
<organism evidence="1 2">
    <name type="scientific">Paraburkholderia steynii</name>
    <dbReference type="NCBI Taxonomy" id="1245441"/>
    <lineage>
        <taxon>Bacteria</taxon>
        <taxon>Pseudomonadati</taxon>
        <taxon>Pseudomonadota</taxon>
        <taxon>Betaproteobacteria</taxon>
        <taxon>Burkholderiales</taxon>
        <taxon>Burkholderiaceae</taxon>
        <taxon>Paraburkholderia</taxon>
    </lineage>
</organism>
<gene>
    <name evidence="1" type="ORF">BZM27_53065</name>
</gene>
<dbReference type="EMBL" id="MWML01000721">
    <property type="protein sequence ID" value="TCG02814.1"/>
    <property type="molecule type" value="Genomic_DNA"/>
</dbReference>
<protein>
    <submittedName>
        <fullName evidence="1">Uncharacterized protein</fullName>
    </submittedName>
</protein>
<evidence type="ECO:0000313" key="2">
    <source>
        <dbReference type="Proteomes" id="UP000294200"/>
    </source>
</evidence>